<evidence type="ECO:0000256" key="2">
    <source>
        <dbReference type="ARBA" id="ARBA00009870"/>
    </source>
</evidence>
<evidence type="ECO:0000313" key="7">
    <source>
        <dbReference type="EMBL" id="KAF9960643.1"/>
    </source>
</evidence>
<dbReference type="SUPFAM" id="SSF46785">
    <property type="entry name" value="Winged helix' DNA-binding domain"/>
    <property type="match status" value="1"/>
</dbReference>
<dbReference type="AlphaFoldDB" id="A0A9P6J3P5"/>
<sequence>MTTGQGTTESGTGLMIEAIATRTREIVAVIDQEGETGTGTATETEIETEIEIATENETGTETENAIVKEIGTGTGVEIDRATVVIVGSMKADAIGSRVRRTIMFYSETILSKKGPLAKVWLAAHWERKLTKNQFLQTNIHNSVDAIVGTERVPMALRLSGQLLLGITRIYSRKTKYLLEDCNETLVKIKVFRSDSNNDSNLLLLDGNTDLDNSKASAAAFNAITIPEAMTEYDLLLPAQTIDIGAWGLNPKLNQHRDMTLEEEGANEENDLLSTIGNYQSLDHGRRHHFGLDIETGRNHMNRIGAGGGYSAMDFDLAGPDDALDLDMFGEDLVSAGDIDFLKRPHHQRDDLEIEIGRRDASTTRRSASVDPFGILPSGKSGPLRLAEGSEDGRAASVHGGSVHDQPAFDDFIPTLESTREALHFDLVEGEEGQSNQKQQQQQQQHQHQQQPASKKRKLVVDAETEMSQERGVNANGLLTTHEMLPRSRKMLRLQQIEQDVAHGGLAGFLLDCTAGPRVMGSALVPELASMFSRRLQIAPEVPPPTENVVQTNNVVPAAEAQLKEVDATWEQDQVESWMDQVQDNDPDFGVHQTTPPPADKFDGFQLDSPRKEGGEGHVETEEIINHGEEPLTDISQPVKRSLFQESDDSDTATTTSTKQLLGSVFSTSTIQAMRLVQQGLEALQIDSNEQQGHGVVPPLRTRSTRTSIVATASSAANKDNTTRVTFSKLMEGPPADNSEGPRRKGTRADAAKLFFELLVLSTKDAIKVKQEKSFGEIEVGGSPWLKTLVEADANTE</sequence>
<feature type="compositionally biased region" description="Basic and acidic residues" evidence="4">
    <location>
        <begin position="608"/>
        <end position="629"/>
    </location>
</feature>
<dbReference type="Gene3D" id="1.10.10.580">
    <property type="entry name" value="Structural maintenance of chromosome 1. Chain E"/>
    <property type="match status" value="1"/>
</dbReference>
<feature type="region of interest" description="Disordered" evidence="4">
    <location>
        <begin position="581"/>
        <end position="636"/>
    </location>
</feature>
<keyword evidence="8" id="KW-1185">Reference proteome</keyword>
<feature type="domain" description="Rad21/Rec8-like protein N-terminal" evidence="6">
    <location>
        <begin position="103"/>
        <end position="194"/>
    </location>
</feature>
<dbReference type="GO" id="GO:0007062">
    <property type="term" value="P:sister chromatid cohesion"/>
    <property type="evidence" value="ECO:0007669"/>
    <property type="project" value="InterPro"/>
</dbReference>
<dbReference type="InterPro" id="IPR006909">
    <property type="entry name" value="Rad21/Rec8_C_eu"/>
</dbReference>
<evidence type="ECO:0000256" key="4">
    <source>
        <dbReference type="SAM" id="MobiDB-lite"/>
    </source>
</evidence>
<evidence type="ECO:0000259" key="6">
    <source>
        <dbReference type="Pfam" id="PF04825"/>
    </source>
</evidence>
<dbReference type="InterPro" id="IPR039781">
    <property type="entry name" value="Rad21/Rec8-like"/>
</dbReference>
<dbReference type="Pfam" id="PF04825">
    <property type="entry name" value="Rad21_Rec8_N"/>
    <property type="match status" value="1"/>
</dbReference>
<feature type="compositionally biased region" description="Basic and acidic residues" evidence="4">
    <location>
        <begin position="353"/>
        <end position="362"/>
    </location>
</feature>
<dbReference type="GO" id="GO:1990414">
    <property type="term" value="P:replication-born double-strand break repair via sister chromatid exchange"/>
    <property type="evidence" value="ECO:0007669"/>
    <property type="project" value="TreeGrafter"/>
</dbReference>
<dbReference type="GO" id="GO:0008278">
    <property type="term" value="C:cohesin complex"/>
    <property type="evidence" value="ECO:0007669"/>
    <property type="project" value="InterPro"/>
</dbReference>
<reference evidence="7" key="1">
    <citation type="journal article" date="2020" name="Fungal Divers.">
        <title>Resolving the Mortierellaceae phylogeny through synthesis of multi-gene phylogenetics and phylogenomics.</title>
        <authorList>
            <person name="Vandepol N."/>
            <person name="Liber J."/>
            <person name="Desiro A."/>
            <person name="Na H."/>
            <person name="Kennedy M."/>
            <person name="Barry K."/>
            <person name="Grigoriev I.V."/>
            <person name="Miller A.N."/>
            <person name="O'Donnell K."/>
            <person name="Stajich J.E."/>
            <person name="Bonito G."/>
        </authorList>
    </citation>
    <scope>NUCLEOTIDE SEQUENCE</scope>
    <source>
        <strain evidence="7">MES-2147</strain>
    </source>
</reference>
<organism evidence="7 8">
    <name type="scientific">Modicella reniformis</name>
    <dbReference type="NCBI Taxonomy" id="1440133"/>
    <lineage>
        <taxon>Eukaryota</taxon>
        <taxon>Fungi</taxon>
        <taxon>Fungi incertae sedis</taxon>
        <taxon>Mucoromycota</taxon>
        <taxon>Mortierellomycotina</taxon>
        <taxon>Mortierellomycetes</taxon>
        <taxon>Mortierellales</taxon>
        <taxon>Mortierellaceae</taxon>
        <taxon>Modicella</taxon>
    </lineage>
</organism>
<feature type="domain" description="Rad21/Rec8-like protein C-terminal eukaryotic" evidence="5">
    <location>
        <begin position="746"/>
        <end position="779"/>
    </location>
</feature>
<dbReference type="GO" id="GO:0003682">
    <property type="term" value="F:chromatin binding"/>
    <property type="evidence" value="ECO:0007669"/>
    <property type="project" value="TreeGrafter"/>
</dbReference>
<evidence type="ECO:0000256" key="3">
    <source>
        <dbReference type="ARBA" id="ARBA00023242"/>
    </source>
</evidence>
<dbReference type="InterPro" id="IPR036390">
    <property type="entry name" value="WH_DNA-bd_sf"/>
</dbReference>
<feature type="non-terminal residue" evidence="7">
    <location>
        <position position="796"/>
    </location>
</feature>
<accession>A0A9P6J3P5</accession>
<dbReference type="EMBL" id="JAAAHW010006448">
    <property type="protein sequence ID" value="KAF9960643.1"/>
    <property type="molecule type" value="Genomic_DNA"/>
</dbReference>
<name>A0A9P6J3P5_9FUNG</name>
<comment type="caution">
    <text evidence="7">The sequence shown here is derived from an EMBL/GenBank/DDBJ whole genome shotgun (WGS) entry which is preliminary data.</text>
</comment>
<feature type="region of interest" description="Disordered" evidence="4">
    <location>
        <begin position="353"/>
        <end position="408"/>
    </location>
</feature>
<dbReference type="InterPro" id="IPR023093">
    <property type="entry name" value="ScpA-like_C"/>
</dbReference>
<dbReference type="OrthoDB" id="10071381at2759"/>
<dbReference type="Pfam" id="PF04824">
    <property type="entry name" value="Rad21_Rec8"/>
    <property type="match status" value="1"/>
</dbReference>
<proteinExistence type="inferred from homology"/>
<dbReference type="PANTHER" id="PTHR12585:SF69">
    <property type="entry name" value="FI11703P"/>
    <property type="match status" value="1"/>
</dbReference>
<evidence type="ECO:0000313" key="8">
    <source>
        <dbReference type="Proteomes" id="UP000749646"/>
    </source>
</evidence>
<dbReference type="Proteomes" id="UP000749646">
    <property type="component" value="Unassembled WGS sequence"/>
</dbReference>
<comment type="similarity">
    <text evidence="2">Belongs to the rad21 family.</text>
</comment>
<feature type="compositionally biased region" description="Low complexity" evidence="4">
    <location>
        <begin position="436"/>
        <end position="450"/>
    </location>
</feature>
<dbReference type="GO" id="GO:0005634">
    <property type="term" value="C:nucleus"/>
    <property type="evidence" value="ECO:0007669"/>
    <property type="project" value="UniProtKB-SubCell"/>
</dbReference>
<evidence type="ECO:0000259" key="5">
    <source>
        <dbReference type="Pfam" id="PF04824"/>
    </source>
</evidence>
<gene>
    <name evidence="7" type="primary">MCD1</name>
    <name evidence="7" type="ORF">BGZ65_011901</name>
</gene>
<dbReference type="PANTHER" id="PTHR12585">
    <property type="entry name" value="SCC1 / RAD21 FAMILY MEMBER"/>
    <property type="match status" value="1"/>
</dbReference>
<keyword evidence="3" id="KW-0539">Nucleus</keyword>
<comment type="subcellular location">
    <subcellularLocation>
        <location evidence="1">Nucleus</location>
    </subcellularLocation>
</comment>
<dbReference type="InterPro" id="IPR006910">
    <property type="entry name" value="Rad21_Rec8_N"/>
</dbReference>
<protein>
    <submittedName>
        <fullName evidence="7">Sister chromatid cohesion protein 1</fullName>
    </submittedName>
</protein>
<feature type="region of interest" description="Disordered" evidence="4">
    <location>
        <begin position="429"/>
        <end position="465"/>
    </location>
</feature>
<evidence type="ECO:0000256" key="1">
    <source>
        <dbReference type="ARBA" id="ARBA00004123"/>
    </source>
</evidence>